<evidence type="ECO:0000313" key="7">
    <source>
        <dbReference type="Proteomes" id="UP000615026"/>
    </source>
</evidence>
<dbReference type="SMART" id="SM00382">
    <property type="entry name" value="AAA"/>
    <property type="match status" value="1"/>
</dbReference>
<dbReference type="InterPro" id="IPR027417">
    <property type="entry name" value="P-loop_NTPase"/>
</dbReference>
<accession>A0A928ZYI5</accession>
<evidence type="ECO:0000256" key="2">
    <source>
        <dbReference type="ARBA" id="ARBA00022840"/>
    </source>
</evidence>
<dbReference type="Pfam" id="PF00004">
    <property type="entry name" value="AAA"/>
    <property type="match status" value="1"/>
</dbReference>
<gene>
    <name evidence="6" type="ORF">IQ260_24360</name>
</gene>
<dbReference type="InterPro" id="IPR052381">
    <property type="entry name" value="AAA_domain_protein"/>
</dbReference>
<evidence type="ECO:0000259" key="5">
    <source>
        <dbReference type="SMART" id="SM00382"/>
    </source>
</evidence>
<reference evidence="6" key="1">
    <citation type="submission" date="2020-10" db="EMBL/GenBank/DDBJ databases">
        <authorList>
            <person name="Castelo-Branco R."/>
            <person name="Eusebio N."/>
            <person name="Adriana R."/>
            <person name="Vieira A."/>
            <person name="Brugerolle De Fraissinette N."/>
            <person name="Rezende De Castro R."/>
            <person name="Schneider M.P."/>
            <person name="Vasconcelos V."/>
            <person name="Leao P.N."/>
        </authorList>
    </citation>
    <scope>NUCLEOTIDE SEQUENCE</scope>
    <source>
        <strain evidence="6">LEGE 11479</strain>
    </source>
</reference>
<dbReference type="Gene3D" id="1.10.8.60">
    <property type="match status" value="1"/>
</dbReference>
<organism evidence="6 7">
    <name type="scientific">Leptolyngbya cf. ectocarpi LEGE 11479</name>
    <dbReference type="NCBI Taxonomy" id="1828722"/>
    <lineage>
        <taxon>Bacteria</taxon>
        <taxon>Bacillati</taxon>
        <taxon>Cyanobacteriota</taxon>
        <taxon>Cyanophyceae</taxon>
        <taxon>Leptolyngbyales</taxon>
        <taxon>Leptolyngbyaceae</taxon>
        <taxon>Leptolyngbya group</taxon>
        <taxon>Leptolyngbya</taxon>
    </lineage>
</organism>
<feature type="domain" description="AAA+ ATPase" evidence="5">
    <location>
        <begin position="280"/>
        <end position="416"/>
    </location>
</feature>
<keyword evidence="7" id="KW-1185">Reference proteome</keyword>
<evidence type="ECO:0000256" key="1">
    <source>
        <dbReference type="ARBA" id="ARBA00022741"/>
    </source>
</evidence>
<dbReference type="AlphaFoldDB" id="A0A928ZYI5"/>
<name>A0A928ZYI5_LEPEC</name>
<dbReference type="PANTHER" id="PTHR42960">
    <property type="entry name" value="YCF46 PROTEIN"/>
    <property type="match status" value="1"/>
</dbReference>
<evidence type="ECO:0000313" key="6">
    <source>
        <dbReference type="EMBL" id="MBE9069780.1"/>
    </source>
</evidence>
<protein>
    <recommendedName>
        <fullName evidence="4">Uncharacterized AAA domain-containing protein ycf46</fullName>
    </recommendedName>
</protein>
<proteinExistence type="inferred from homology"/>
<dbReference type="PANTHER" id="PTHR42960:SF1">
    <property type="entry name" value="YCF46 PROTEIN"/>
    <property type="match status" value="1"/>
</dbReference>
<dbReference type="EMBL" id="JADEXP010000321">
    <property type="protein sequence ID" value="MBE9069780.1"/>
    <property type="molecule type" value="Genomic_DNA"/>
</dbReference>
<sequence>MSFAASVRHLQTLIMSFHPIIVVETVEEERVQQLINKATLDLHLPVYEWSIAQGLVRLEGNQYNRWKNEYAPPGASRAAIDTDTAEPVDALRHMQAVNHRAVYWLKDFATHFDDVVVTRLFREVAQQFAHNQSTLLISGEQVSLSREIAHEAVYFDMPLPDRDELHKAIVEAVQALRGRIKVKLNPEDMRTLVSTTQGMTLNQTKKVIAYAALEDGQLTASDIGRVLERKMQIIRETGLLEYIPVEKNTAELGGFDGLKQWLDRARMGFSPQAQALNLTPPKGILIVGIQGCGKSLAAKTIARQWQMPLLKLDAGRLYDKYVGGSEKNFRQAVGLAEKMAPAVLWIDEIEKTMGGAQGMDTDGGLSRRLFGSFLTWLQEKSQEVFVVATANDISQLPPELLRKGRFDEIFFVDLPDAQDRAKILAIHLHRHHQTPTSFDMAVLVKATEGFSGAEIQQIIVSSLYQSIHEQCSPDTELLVRTIKATVPLSVARREDIQRLRCMAADRFVPAKG</sequence>
<comment type="similarity">
    <text evidence="3">Belongs to the AAA ATPase family. Highly divergent.</text>
</comment>
<dbReference type="Proteomes" id="UP000615026">
    <property type="component" value="Unassembled WGS sequence"/>
</dbReference>
<dbReference type="InterPro" id="IPR003593">
    <property type="entry name" value="AAA+_ATPase"/>
</dbReference>
<dbReference type="GO" id="GO:0016887">
    <property type="term" value="F:ATP hydrolysis activity"/>
    <property type="evidence" value="ECO:0007669"/>
    <property type="project" value="InterPro"/>
</dbReference>
<keyword evidence="1" id="KW-0547">Nucleotide-binding</keyword>
<evidence type="ECO:0000256" key="3">
    <source>
        <dbReference type="ARBA" id="ARBA00038088"/>
    </source>
</evidence>
<dbReference type="Gene3D" id="3.40.50.300">
    <property type="entry name" value="P-loop containing nucleotide triphosphate hydrolases"/>
    <property type="match status" value="1"/>
</dbReference>
<dbReference type="InterPro" id="IPR003959">
    <property type="entry name" value="ATPase_AAA_core"/>
</dbReference>
<keyword evidence="2" id="KW-0067">ATP-binding</keyword>
<dbReference type="GO" id="GO:0005524">
    <property type="term" value="F:ATP binding"/>
    <property type="evidence" value="ECO:0007669"/>
    <property type="project" value="UniProtKB-KW"/>
</dbReference>
<dbReference type="SUPFAM" id="SSF52540">
    <property type="entry name" value="P-loop containing nucleoside triphosphate hydrolases"/>
    <property type="match status" value="1"/>
</dbReference>
<evidence type="ECO:0000256" key="4">
    <source>
        <dbReference type="ARBA" id="ARBA00040480"/>
    </source>
</evidence>
<comment type="caution">
    <text evidence="6">The sequence shown here is derived from an EMBL/GenBank/DDBJ whole genome shotgun (WGS) entry which is preliminary data.</text>
</comment>